<evidence type="ECO:0000256" key="5">
    <source>
        <dbReference type="ARBA" id="ARBA00022553"/>
    </source>
</evidence>
<dbReference type="CDD" id="cd00082">
    <property type="entry name" value="HisKA"/>
    <property type="match status" value="1"/>
</dbReference>
<dbReference type="SMART" id="SM00388">
    <property type="entry name" value="HisKA"/>
    <property type="match status" value="1"/>
</dbReference>
<evidence type="ECO:0000256" key="11">
    <source>
        <dbReference type="ARBA" id="ARBA00022989"/>
    </source>
</evidence>
<sequence>MKLQTKITLLFFVISAVGLLLMNAAIFYFVSDFNFEDFFKRLEARVRFAAQIKIHPDGRTAAYREAKVKNLEMLDGERDFVARINADGSFKRPLNLPDEFYNTILNGNRARYDRENHFYAGSLFITPYGKYVVIAEAIDPYGYKELNELRKILIIIFIVSVILAYIAGRVFSYYALNPLRNLIKSVKNISANNLHMRVDEANGGDEIAELVSTFNHMLNRLETAFETQNNFVSNASHELRTPLSIISGETELLLARKGLDAEAIKNVNTILHEAEKLENILASLLGLAQSGFDGKKQNWQLIRADELVITAVESVKKIATECTIDIDFSELPENGDQLQTEGNMNLLHLAVSNIVMNACKYSSNQPVTVKIVSQKGAIKISVIDRGIGIPKQEQKYVFEPFFRASNTGKFEGYGIGLPLTLNIIKLHQGSINIISEEQEGTEIQVMLPVAE</sequence>
<dbReference type="InterPro" id="IPR004358">
    <property type="entry name" value="Sig_transdc_His_kin-like_C"/>
</dbReference>
<keyword evidence="9 17" id="KW-0418">Kinase</keyword>
<keyword evidence="8" id="KW-0547">Nucleotide-binding</keyword>
<dbReference type="Gene3D" id="3.30.565.10">
    <property type="entry name" value="Histidine kinase-like ATPase, C-terminal domain"/>
    <property type="match status" value="1"/>
</dbReference>
<evidence type="ECO:0000256" key="6">
    <source>
        <dbReference type="ARBA" id="ARBA00022679"/>
    </source>
</evidence>
<evidence type="ECO:0000256" key="4">
    <source>
        <dbReference type="ARBA" id="ARBA00022475"/>
    </source>
</evidence>
<evidence type="ECO:0000256" key="14">
    <source>
        <dbReference type="SAM" id="Phobius"/>
    </source>
</evidence>
<evidence type="ECO:0000256" key="1">
    <source>
        <dbReference type="ARBA" id="ARBA00000085"/>
    </source>
</evidence>
<evidence type="ECO:0000256" key="12">
    <source>
        <dbReference type="ARBA" id="ARBA00023012"/>
    </source>
</evidence>
<reference evidence="18" key="1">
    <citation type="journal article" date="2019" name="Int. J. Syst. Evol. Microbiol.">
        <title>The Global Catalogue of Microorganisms (GCM) 10K type strain sequencing project: providing services to taxonomists for standard genome sequencing and annotation.</title>
        <authorList>
            <consortium name="The Broad Institute Genomics Platform"/>
            <consortium name="The Broad Institute Genome Sequencing Center for Infectious Disease"/>
            <person name="Wu L."/>
            <person name="Ma J."/>
        </authorList>
    </citation>
    <scope>NUCLEOTIDE SEQUENCE [LARGE SCALE GENOMIC DNA]</scope>
    <source>
        <strain evidence="18">JCM 18283</strain>
    </source>
</reference>
<dbReference type="SMART" id="SM00387">
    <property type="entry name" value="HATPase_c"/>
    <property type="match status" value="1"/>
</dbReference>
<dbReference type="PROSITE" id="PS50109">
    <property type="entry name" value="HIS_KIN"/>
    <property type="match status" value="1"/>
</dbReference>
<dbReference type="InterPro" id="IPR005467">
    <property type="entry name" value="His_kinase_dom"/>
</dbReference>
<evidence type="ECO:0000256" key="9">
    <source>
        <dbReference type="ARBA" id="ARBA00022777"/>
    </source>
</evidence>
<feature type="domain" description="Histidine kinase" evidence="15">
    <location>
        <begin position="234"/>
        <end position="451"/>
    </location>
</feature>
<keyword evidence="6" id="KW-0808">Transferase</keyword>
<dbReference type="Pfam" id="PF02518">
    <property type="entry name" value="HATPase_c"/>
    <property type="match status" value="1"/>
</dbReference>
<dbReference type="SUPFAM" id="SSF158472">
    <property type="entry name" value="HAMP domain-like"/>
    <property type="match status" value="1"/>
</dbReference>
<keyword evidence="5" id="KW-0597">Phosphoprotein</keyword>
<dbReference type="EC" id="2.7.13.3" evidence="3"/>
<dbReference type="Gene3D" id="6.10.340.10">
    <property type="match status" value="1"/>
</dbReference>
<dbReference type="SUPFAM" id="SSF47384">
    <property type="entry name" value="Homodimeric domain of signal transducing histidine kinase"/>
    <property type="match status" value="1"/>
</dbReference>
<organism evidence="17 18">
    <name type="scientific">Mucilaginibacter defluvii</name>
    <dbReference type="NCBI Taxonomy" id="1196019"/>
    <lineage>
        <taxon>Bacteria</taxon>
        <taxon>Pseudomonadati</taxon>
        <taxon>Bacteroidota</taxon>
        <taxon>Sphingobacteriia</taxon>
        <taxon>Sphingobacteriales</taxon>
        <taxon>Sphingobacteriaceae</taxon>
        <taxon>Mucilaginibacter</taxon>
    </lineage>
</organism>
<feature type="transmembrane region" description="Helical" evidence="14">
    <location>
        <begin position="7"/>
        <end position="30"/>
    </location>
</feature>
<dbReference type="InterPro" id="IPR050398">
    <property type="entry name" value="HssS/ArlS-like"/>
</dbReference>
<evidence type="ECO:0000313" key="17">
    <source>
        <dbReference type="EMBL" id="GAA4928225.1"/>
    </source>
</evidence>
<evidence type="ECO:0000259" key="15">
    <source>
        <dbReference type="PROSITE" id="PS50109"/>
    </source>
</evidence>
<evidence type="ECO:0000256" key="3">
    <source>
        <dbReference type="ARBA" id="ARBA00012438"/>
    </source>
</evidence>
<dbReference type="Proteomes" id="UP001501436">
    <property type="component" value="Unassembled WGS sequence"/>
</dbReference>
<dbReference type="InterPro" id="IPR003594">
    <property type="entry name" value="HATPase_dom"/>
</dbReference>
<evidence type="ECO:0000256" key="8">
    <source>
        <dbReference type="ARBA" id="ARBA00022741"/>
    </source>
</evidence>
<evidence type="ECO:0000256" key="7">
    <source>
        <dbReference type="ARBA" id="ARBA00022692"/>
    </source>
</evidence>
<dbReference type="Gene3D" id="1.10.287.130">
    <property type="match status" value="1"/>
</dbReference>
<comment type="subcellular location">
    <subcellularLocation>
        <location evidence="2">Cell membrane</location>
        <topology evidence="2">Multi-pass membrane protein</topology>
    </subcellularLocation>
</comment>
<keyword evidence="10" id="KW-0067">ATP-binding</keyword>
<protein>
    <recommendedName>
        <fullName evidence="3">histidine kinase</fullName>
        <ecNumber evidence="3">2.7.13.3</ecNumber>
    </recommendedName>
</protein>
<keyword evidence="18" id="KW-1185">Reference proteome</keyword>
<keyword evidence="4" id="KW-1003">Cell membrane</keyword>
<evidence type="ECO:0000256" key="2">
    <source>
        <dbReference type="ARBA" id="ARBA00004651"/>
    </source>
</evidence>
<dbReference type="PROSITE" id="PS50885">
    <property type="entry name" value="HAMP"/>
    <property type="match status" value="1"/>
</dbReference>
<dbReference type="Pfam" id="PF00672">
    <property type="entry name" value="HAMP"/>
    <property type="match status" value="1"/>
</dbReference>
<dbReference type="InterPro" id="IPR003660">
    <property type="entry name" value="HAMP_dom"/>
</dbReference>
<dbReference type="InterPro" id="IPR036097">
    <property type="entry name" value="HisK_dim/P_sf"/>
</dbReference>
<dbReference type="InterPro" id="IPR003661">
    <property type="entry name" value="HisK_dim/P_dom"/>
</dbReference>
<dbReference type="PANTHER" id="PTHR45528:SF1">
    <property type="entry name" value="SENSOR HISTIDINE KINASE CPXA"/>
    <property type="match status" value="1"/>
</dbReference>
<dbReference type="SMART" id="SM00304">
    <property type="entry name" value="HAMP"/>
    <property type="match status" value="1"/>
</dbReference>
<dbReference type="InterPro" id="IPR036890">
    <property type="entry name" value="HATPase_C_sf"/>
</dbReference>
<dbReference type="EMBL" id="BAABJI010000004">
    <property type="protein sequence ID" value="GAA4928225.1"/>
    <property type="molecule type" value="Genomic_DNA"/>
</dbReference>
<evidence type="ECO:0000256" key="13">
    <source>
        <dbReference type="ARBA" id="ARBA00023136"/>
    </source>
</evidence>
<dbReference type="PRINTS" id="PR00344">
    <property type="entry name" value="BCTRLSENSOR"/>
</dbReference>
<gene>
    <name evidence="17" type="ORF">GCM10023313_36060</name>
</gene>
<name>A0ABP9GDF8_9SPHI</name>
<keyword evidence="11 14" id="KW-1133">Transmembrane helix</keyword>
<feature type="domain" description="HAMP" evidence="16">
    <location>
        <begin position="173"/>
        <end position="226"/>
    </location>
</feature>
<feature type="transmembrane region" description="Helical" evidence="14">
    <location>
        <begin position="152"/>
        <end position="176"/>
    </location>
</feature>
<dbReference type="GO" id="GO:0016301">
    <property type="term" value="F:kinase activity"/>
    <property type="evidence" value="ECO:0007669"/>
    <property type="project" value="UniProtKB-KW"/>
</dbReference>
<keyword evidence="7 14" id="KW-0812">Transmembrane</keyword>
<accession>A0ABP9GDF8</accession>
<keyword evidence="12" id="KW-0902">Two-component regulatory system</keyword>
<evidence type="ECO:0000259" key="16">
    <source>
        <dbReference type="PROSITE" id="PS50885"/>
    </source>
</evidence>
<comment type="caution">
    <text evidence="17">The sequence shown here is derived from an EMBL/GenBank/DDBJ whole genome shotgun (WGS) entry which is preliminary data.</text>
</comment>
<comment type="catalytic activity">
    <reaction evidence="1">
        <text>ATP + protein L-histidine = ADP + protein N-phospho-L-histidine.</text>
        <dbReference type="EC" id="2.7.13.3"/>
    </reaction>
</comment>
<evidence type="ECO:0000256" key="10">
    <source>
        <dbReference type="ARBA" id="ARBA00022840"/>
    </source>
</evidence>
<dbReference type="PANTHER" id="PTHR45528">
    <property type="entry name" value="SENSOR HISTIDINE KINASE CPXA"/>
    <property type="match status" value="1"/>
</dbReference>
<evidence type="ECO:0000313" key="18">
    <source>
        <dbReference type="Proteomes" id="UP001501436"/>
    </source>
</evidence>
<dbReference type="RefSeq" id="WP_345333531.1">
    <property type="nucleotide sequence ID" value="NZ_BAABJI010000004.1"/>
</dbReference>
<dbReference type="CDD" id="cd06225">
    <property type="entry name" value="HAMP"/>
    <property type="match status" value="1"/>
</dbReference>
<dbReference type="Pfam" id="PF00512">
    <property type="entry name" value="HisKA"/>
    <property type="match status" value="1"/>
</dbReference>
<dbReference type="SUPFAM" id="SSF55874">
    <property type="entry name" value="ATPase domain of HSP90 chaperone/DNA topoisomerase II/histidine kinase"/>
    <property type="match status" value="1"/>
</dbReference>
<keyword evidence="13 14" id="KW-0472">Membrane</keyword>
<proteinExistence type="predicted"/>